<evidence type="ECO:0008006" key="4">
    <source>
        <dbReference type="Google" id="ProtNLM"/>
    </source>
</evidence>
<proteinExistence type="predicted"/>
<dbReference type="AlphaFoldDB" id="A0A803TSH8"/>
<dbReference type="Proteomes" id="UP000001646">
    <property type="component" value="Unplaced"/>
</dbReference>
<dbReference type="InterPro" id="IPR052709">
    <property type="entry name" value="Transposase-MT_Hybrid"/>
</dbReference>
<reference evidence="2" key="1">
    <citation type="submission" date="2009-12" db="EMBL/GenBank/DDBJ databases">
        <title>The Genome Sequence of Anolis carolinensis (Green Anole Lizard).</title>
        <authorList>
            <consortium name="The Genome Sequencing Platform"/>
            <person name="Di Palma F."/>
            <person name="Alfoldi J."/>
            <person name="Heiman D."/>
            <person name="Young S."/>
            <person name="Grabherr M."/>
            <person name="Johnson J."/>
            <person name="Lander E.S."/>
            <person name="Lindblad-Toh K."/>
        </authorList>
    </citation>
    <scope>NUCLEOTIDE SEQUENCE [LARGE SCALE GENOMIC DNA]</scope>
    <source>
        <strain evidence="2">JBL SC #1</strain>
    </source>
</reference>
<accession>A0A803TSH8</accession>
<evidence type="ECO:0000313" key="3">
    <source>
        <dbReference type="Proteomes" id="UP000001646"/>
    </source>
</evidence>
<dbReference type="InterPro" id="IPR036397">
    <property type="entry name" value="RNaseH_sf"/>
</dbReference>
<dbReference type="PANTHER" id="PTHR46060">
    <property type="entry name" value="MARINER MOS1 TRANSPOSASE-LIKE PROTEIN"/>
    <property type="match status" value="1"/>
</dbReference>
<dbReference type="InParanoid" id="A0A803TSH8"/>
<name>A0A803TSH8_ANOCA</name>
<dbReference type="PANTHER" id="PTHR46060:SF1">
    <property type="entry name" value="MARINER MOS1 TRANSPOSASE-LIKE PROTEIN"/>
    <property type="match status" value="1"/>
</dbReference>
<protein>
    <recommendedName>
        <fullName evidence="4">Mos1 transposase HTH domain-containing protein</fullName>
    </recommendedName>
</protein>
<evidence type="ECO:0000313" key="2">
    <source>
        <dbReference type="Ensembl" id="ENSACAP00000038168.1"/>
    </source>
</evidence>
<dbReference type="Gene3D" id="3.30.420.10">
    <property type="entry name" value="Ribonuclease H-like superfamily/Ribonuclease H"/>
    <property type="match status" value="2"/>
</dbReference>
<reference evidence="2" key="2">
    <citation type="submission" date="2025-08" db="UniProtKB">
        <authorList>
            <consortium name="Ensembl"/>
        </authorList>
    </citation>
    <scope>IDENTIFICATION</scope>
</reference>
<sequence length="301" mass="35464">MEPCADGQSMQLKQRAVIEFLTAEGVTPKEIHQRMQAVYGDCIDVSTVCHWVTKFKNVEVGTSDLRDKQRVDRLIQDYCLITQREISSILSISQECVGHIIVLLGYQKIFARWVPRMLMPEMKVHRLEICQEVLSHYENEGDAFLHSIVTGDETWLHHYDQETKCQSMEYRHKDSLQKKKFKTQHPTGKNHDNSEKGNVFLQHDNARPHTSHATTAELQRLDLTTVWHPPYSPDLASSDFHLFPIMKEDLREHHYASDEDVEITVRRWLWKQSVDFFRDSFRKLVHRWQKCIQLSGDYMEK</sequence>
<dbReference type="Ensembl" id="ENSACAT00000040293.1">
    <property type="protein sequence ID" value="ENSACAP00000038168.1"/>
    <property type="gene ID" value="ENSACAG00000036811.1"/>
</dbReference>
<evidence type="ECO:0000256" key="1">
    <source>
        <dbReference type="SAM" id="MobiDB-lite"/>
    </source>
</evidence>
<reference evidence="2" key="3">
    <citation type="submission" date="2025-09" db="UniProtKB">
        <authorList>
            <consortium name="Ensembl"/>
        </authorList>
    </citation>
    <scope>IDENTIFICATION</scope>
</reference>
<keyword evidence="3" id="KW-1185">Reference proteome</keyword>
<dbReference type="GO" id="GO:0003676">
    <property type="term" value="F:nucleic acid binding"/>
    <property type="evidence" value="ECO:0007669"/>
    <property type="project" value="InterPro"/>
</dbReference>
<dbReference type="GeneTree" id="ENSGT01150000286914"/>
<feature type="region of interest" description="Disordered" evidence="1">
    <location>
        <begin position="176"/>
        <end position="197"/>
    </location>
</feature>
<organism evidence="2 3">
    <name type="scientific">Anolis carolinensis</name>
    <name type="common">Green anole</name>
    <name type="synonym">American chameleon</name>
    <dbReference type="NCBI Taxonomy" id="28377"/>
    <lineage>
        <taxon>Eukaryota</taxon>
        <taxon>Metazoa</taxon>
        <taxon>Chordata</taxon>
        <taxon>Craniata</taxon>
        <taxon>Vertebrata</taxon>
        <taxon>Euteleostomi</taxon>
        <taxon>Lepidosauria</taxon>
        <taxon>Squamata</taxon>
        <taxon>Bifurcata</taxon>
        <taxon>Unidentata</taxon>
        <taxon>Episquamata</taxon>
        <taxon>Toxicofera</taxon>
        <taxon>Iguania</taxon>
        <taxon>Dactyloidae</taxon>
        <taxon>Anolis</taxon>
    </lineage>
</organism>